<keyword evidence="1" id="KW-0812">Transmembrane</keyword>
<comment type="caution">
    <text evidence="2">The sequence shown here is derived from an EMBL/GenBank/DDBJ whole genome shotgun (WGS) entry which is preliminary data.</text>
</comment>
<evidence type="ECO:0000313" key="2">
    <source>
        <dbReference type="EMBL" id="KGR74910.1"/>
    </source>
</evidence>
<proteinExistence type="predicted"/>
<dbReference type="AlphaFoldDB" id="A0A0A3HUM6"/>
<dbReference type="Proteomes" id="UP000030408">
    <property type="component" value="Unassembled WGS sequence"/>
</dbReference>
<keyword evidence="3" id="KW-1185">Reference proteome</keyword>
<evidence type="ECO:0000313" key="3">
    <source>
        <dbReference type="Proteomes" id="UP000030408"/>
    </source>
</evidence>
<dbReference type="EMBL" id="JPVO01000053">
    <property type="protein sequence ID" value="KGR74910.1"/>
    <property type="molecule type" value="Genomic_DNA"/>
</dbReference>
<organism evidence="2 3">
    <name type="scientific">Ureibacillus sinduriensis BLB-1 = JCM 15800</name>
    <dbReference type="NCBI Taxonomy" id="1384057"/>
    <lineage>
        <taxon>Bacteria</taxon>
        <taxon>Bacillati</taxon>
        <taxon>Bacillota</taxon>
        <taxon>Bacilli</taxon>
        <taxon>Bacillales</taxon>
        <taxon>Caryophanaceae</taxon>
        <taxon>Ureibacillus</taxon>
    </lineage>
</organism>
<accession>A0A0A3HUM6</accession>
<protein>
    <submittedName>
        <fullName evidence="2">Uncharacterized protein</fullName>
    </submittedName>
</protein>
<sequence>MYLFFKVLIFSAIAIGYYRITENSEISIFVDFVILFILIYLVSRILGKIEKLIKEKRTKAL</sequence>
<reference evidence="2 3" key="1">
    <citation type="submission" date="2014-02" db="EMBL/GenBank/DDBJ databases">
        <title>Draft genome sequence of Lysinibacillus sinduriensis JCM 15800.</title>
        <authorList>
            <person name="Zhang F."/>
            <person name="Wang G."/>
            <person name="Zhang L."/>
        </authorList>
    </citation>
    <scope>NUCLEOTIDE SEQUENCE [LARGE SCALE GENOMIC DNA]</scope>
    <source>
        <strain evidence="2 3">JCM 15800</strain>
    </source>
</reference>
<gene>
    <name evidence="2" type="ORF">CD33_14265</name>
</gene>
<feature type="transmembrane region" description="Helical" evidence="1">
    <location>
        <begin position="26"/>
        <end position="47"/>
    </location>
</feature>
<keyword evidence="1" id="KW-0472">Membrane</keyword>
<name>A0A0A3HUM6_9BACL</name>
<evidence type="ECO:0000256" key="1">
    <source>
        <dbReference type="SAM" id="Phobius"/>
    </source>
</evidence>
<keyword evidence="1" id="KW-1133">Transmembrane helix</keyword>